<keyword evidence="7 9" id="KW-0411">Iron-sulfur</keyword>
<feature type="binding site" evidence="9">
    <location>
        <position position="217"/>
    </location>
    <ligand>
        <name>isopentenyl diphosphate</name>
        <dbReference type="ChEBI" id="CHEBI:128769"/>
    </ligand>
</feature>
<evidence type="ECO:0000256" key="3">
    <source>
        <dbReference type="ARBA" id="ARBA00022692"/>
    </source>
</evidence>
<comment type="pathway">
    <text evidence="9">Isoprenoid biosynthesis; isopentenyl diphosphate biosynthesis via DXP pathway; isopentenyl diphosphate from 1-deoxy-D-xylulose 5-phosphate: step 6/6.</text>
</comment>
<dbReference type="Pfam" id="PF01040">
    <property type="entry name" value="UbiA"/>
    <property type="match status" value="1"/>
</dbReference>
<name>A0A1H2DTD8_9BACT</name>
<feature type="binding site" evidence="9">
    <location>
        <position position="219"/>
    </location>
    <ligand>
        <name>isopentenyl diphosphate</name>
        <dbReference type="ChEBI" id="CHEBI:128769"/>
    </ligand>
</feature>
<feature type="binding site" evidence="9">
    <location>
        <position position="123"/>
    </location>
    <ligand>
        <name>isopentenyl diphosphate</name>
        <dbReference type="ChEBI" id="CHEBI:128769"/>
    </ligand>
</feature>
<comment type="cofactor">
    <cofactor evidence="9">
        <name>[4Fe-4S] cluster</name>
        <dbReference type="ChEBI" id="CHEBI:49883"/>
    </cofactor>
    <text evidence="9">Binds 1 [4Fe-4S] cluster per subunit.</text>
</comment>
<evidence type="ECO:0000256" key="9">
    <source>
        <dbReference type="HAMAP-Rule" id="MF_00191"/>
    </source>
</evidence>
<dbReference type="GO" id="GO:0019288">
    <property type="term" value="P:isopentenyl diphosphate biosynthetic process, methylerythritol 4-phosphate pathway"/>
    <property type="evidence" value="ECO:0007669"/>
    <property type="project" value="UniProtKB-UniRule"/>
</dbReference>
<keyword evidence="6 9" id="KW-0408">Iron</keyword>
<dbReference type="GO" id="GO:0050992">
    <property type="term" value="P:dimethylallyl diphosphate biosynthetic process"/>
    <property type="evidence" value="ECO:0007669"/>
    <property type="project" value="UniProtKB-UniRule"/>
</dbReference>
<feature type="transmembrane region" description="Helical" evidence="10">
    <location>
        <begin position="326"/>
        <end position="345"/>
    </location>
</feature>
<dbReference type="AlphaFoldDB" id="A0A1H2DTD8"/>
<dbReference type="InterPro" id="IPR003451">
    <property type="entry name" value="LytB/IspH"/>
</dbReference>
<dbReference type="HAMAP" id="MF_00191">
    <property type="entry name" value="IspH"/>
    <property type="match status" value="1"/>
</dbReference>
<comment type="catalytic activity">
    <reaction evidence="9">
        <text>dimethylallyl diphosphate + 2 oxidized [2Fe-2S]-[ferredoxin] + H2O = (2E)-4-hydroxy-3-methylbut-2-enyl diphosphate + 2 reduced [2Fe-2S]-[ferredoxin] + 2 H(+)</text>
        <dbReference type="Rhea" id="RHEA:24825"/>
        <dbReference type="Rhea" id="RHEA-COMP:10000"/>
        <dbReference type="Rhea" id="RHEA-COMP:10001"/>
        <dbReference type="ChEBI" id="CHEBI:15377"/>
        <dbReference type="ChEBI" id="CHEBI:15378"/>
        <dbReference type="ChEBI" id="CHEBI:33737"/>
        <dbReference type="ChEBI" id="CHEBI:33738"/>
        <dbReference type="ChEBI" id="CHEBI:57623"/>
        <dbReference type="ChEBI" id="CHEBI:128753"/>
        <dbReference type="EC" id="1.17.7.4"/>
    </reaction>
</comment>
<evidence type="ECO:0000313" key="11">
    <source>
        <dbReference type="EMBL" id="SDT86132.1"/>
    </source>
</evidence>
<feature type="binding site" evidence="9">
    <location>
        <position position="41"/>
    </location>
    <ligand>
        <name>isopentenyl diphosphate</name>
        <dbReference type="ChEBI" id="CHEBI:128769"/>
    </ligand>
</feature>
<feature type="transmembrane region" description="Helical" evidence="10">
    <location>
        <begin position="451"/>
        <end position="476"/>
    </location>
</feature>
<feature type="binding site" evidence="9">
    <location>
        <position position="189"/>
    </location>
    <ligand>
        <name>[4Fe-4S] cluster</name>
        <dbReference type="ChEBI" id="CHEBI:49883"/>
    </ligand>
</feature>
<dbReference type="GO" id="GO:0016765">
    <property type="term" value="F:transferase activity, transferring alkyl or aryl (other than methyl) groups"/>
    <property type="evidence" value="ECO:0007669"/>
    <property type="project" value="InterPro"/>
</dbReference>
<keyword evidence="9" id="KW-0560">Oxidoreductase</keyword>
<comment type="function">
    <text evidence="9">Catalyzes the conversion of 1-hydroxy-2-methyl-2-(E)-butenyl 4-diphosphate (HMBPP) into a mixture of isopentenyl diphosphate (IPP) and dimethylallyl diphosphate (DMAPP). Acts in the terminal step of the DOXP/MEP pathway for isoprenoid precursor biosynthesis.</text>
</comment>
<dbReference type="NCBIfam" id="TIGR00216">
    <property type="entry name" value="ispH_lytB"/>
    <property type="match status" value="1"/>
</dbReference>
<feature type="active site" description="Proton donor" evidence="9">
    <location>
        <position position="125"/>
    </location>
</feature>
<dbReference type="CDD" id="cd13967">
    <property type="entry name" value="PT_UbiA_5"/>
    <property type="match status" value="1"/>
</dbReference>
<dbReference type="GO" id="GO:0051539">
    <property type="term" value="F:4 iron, 4 sulfur cluster binding"/>
    <property type="evidence" value="ECO:0007669"/>
    <property type="project" value="UniProtKB-UniRule"/>
</dbReference>
<keyword evidence="8 10" id="KW-0472">Membrane</keyword>
<feature type="binding site" evidence="9">
    <location>
        <position position="41"/>
    </location>
    <ligand>
        <name>dimethylallyl diphosphate</name>
        <dbReference type="ChEBI" id="CHEBI:57623"/>
    </ligand>
</feature>
<feature type="binding site" evidence="9">
    <location>
        <position position="261"/>
    </location>
    <ligand>
        <name>dimethylallyl diphosphate</name>
        <dbReference type="ChEBI" id="CHEBI:57623"/>
    </ligand>
</feature>
<dbReference type="GO" id="GO:0016020">
    <property type="term" value="C:membrane"/>
    <property type="evidence" value="ECO:0007669"/>
    <property type="project" value="UniProtKB-SubCell"/>
</dbReference>
<comment type="catalytic activity">
    <reaction evidence="9">
        <text>isopentenyl diphosphate + 2 oxidized [2Fe-2S]-[ferredoxin] + H2O = (2E)-4-hydroxy-3-methylbut-2-enyl diphosphate + 2 reduced [2Fe-2S]-[ferredoxin] + 2 H(+)</text>
        <dbReference type="Rhea" id="RHEA:24488"/>
        <dbReference type="Rhea" id="RHEA-COMP:10000"/>
        <dbReference type="Rhea" id="RHEA-COMP:10001"/>
        <dbReference type="ChEBI" id="CHEBI:15377"/>
        <dbReference type="ChEBI" id="CHEBI:15378"/>
        <dbReference type="ChEBI" id="CHEBI:33737"/>
        <dbReference type="ChEBI" id="CHEBI:33738"/>
        <dbReference type="ChEBI" id="CHEBI:128753"/>
        <dbReference type="ChEBI" id="CHEBI:128769"/>
        <dbReference type="EC" id="1.17.7.4"/>
    </reaction>
</comment>
<evidence type="ECO:0000256" key="10">
    <source>
        <dbReference type="SAM" id="Phobius"/>
    </source>
</evidence>
<evidence type="ECO:0000256" key="7">
    <source>
        <dbReference type="ARBA" id="ARBA00023014"/>
    </source>
</evidence>
<feature type="transmembrane region" description="Helical" evidence="10">
    <location>
        <begin position="497"/>
        <end position="514"/>
    </location>
</feature>
<dbReference type="CDD" id="cd13944">
    <property type="entry name" value="lytB_ispH"/>
    <property type="match status" value="1"/>
</dbReference>
<keyword evidence="5 10" id="KW-1133">Transmembrane helix</keyword>
<keyword evidence="3 10" id="KW-0812">Transmembrane</keyword>
<keyword evidence="9" id="KW-0414">Isoprene biosynthesis</keyword>
<dbReference type="GO" id="GO:0046872">
    <property type="term" value="F:metal ion binding"/>
    <property type="evidence" value="ECO:0007669"/>
    <property type="project" value="UniProtKB-KW"/>
</dbReference>
<feature type="binding site" evidence="9">
    <location>
        <position position="95"/>
    </location>
    <ligand>
        <name>[4Fe-4S] cluster</name>
        <dbReference type="ChEBI" id="CHEBI:49883"/>
    </ligand>
</feature>
<dbReference type="EC" id="1.17.7.4" evidence="9"/>
<feature type="binding site" evidence="9">
    <location>
        <position position="261"/>
    </location>
    <ligand>
        <name>(2E)-4-hydroxy-3-methylbut-2-enyl diphosphate</name>
        <dbReference type="ChEBI" id="CHEBI:128753"/>
    </ligand>
</feature>
<dbReference type="Pfam" id="PF02401">
    <property type="entry name" value="LYTB"/>
    <property type="match status" value="1"/>
</dbReference>
<evidence type="ECO:0000256" key="2">
    <source>
        <dbReference type="ARBA" id="ARBA00022485"/>
    </source>
</evidence>
<feature type="transmembrane region" description="Helical" evidence="10">
    <location>
        <begin position="428"/>
        <end position="445"/>
    </location>
</feature>
<feature type="binding site" evidence="9">
    <location>
        <position position="123"/>
    </location>
    <ligand>
        <name>dimethylallyl diphosphate</name>
        <dbReference type="ChEBI" id="CHEBI:57623"/>
    </ligand>
</feature>
<keyword evidence="2 9" id="KW-0004">4Fe-4S</keyword>
<dbReference type="InterPro" id="IPR000537">
    <property type="entry name" value="UbiA_prenyltransferase"/>
</dbReference>
<feature type="binding site" evidence="9">
    <location>
        <position position="12"/>
    </location>
    <ligand>
        <name>[4Fe-4S] cluster</name>
        <dbReference type="ChEBI" id="CHEBI:49883"/>
    </ligand>
</feature>
<feature type="binding site" evidence="9">
    <location>
        <position position="41"/>
    </location>
    <ligand>
        <name>(2E)-4-hydroxy-3-methylbut-2-enyl diphosphate</name>
        <dbReference type="ChEBI" id="CHEBI:128753"/>
    </ligand>
</feature>
<reference evidence="12" key="1">
    <citation type="submission" date="2016-10" db="EMBL/GenBank/DDBJ databases">
        <authorList>
            <person name="Varghese N."/>
            <person name="Submissions S."/>
        </authorList>
    </citation>
    <scope>NUCLEOTIDE SEQUENCE [LARGE SCALE GENOMIC DNA]</scope>
    <source>
        <strain evidence="12">DSM 3384</strain>
    </source>
</reference>
<organism evidence="11 12">
    <name type="scientific">Desulfobacula phenolica</name>
    <dbReference type="NCBI Taxonomy" id="90732"/>
    <lineage>
        <taxon>Bacteria</taxon>
        <taxon>Pseudomonadati</taxon>
        <taxon>Thermodesulfobacteriota</taxon>
        <taxon>Desulfobacteria</taxon>
        <taxon>Desulfobacterales</taxon>
        <taxon>Desulfobacteraceae</taxon>
        <taxon>Desulfobacula</taxon>
    </lineage>
</organism>
<dbReference type="PANTHER" id="PTHR30426">
    <property type="entry name" value="4-HYDROXY-3-METHYLBUT-2-ENYL DIPHOSPHATE REDUCTASE"/>
    <property type="match status" value="1"/>
</dbReference>
<sequence>MKICVAKTAGFCMGVRRAVNMVLDASNMSKEPIYTYGPLIHNPQVLQMLEEKRIFRIDEIPEKGSGIVLIRAHGVPPEDEKALKDAGFTVINATCPRVVKVQMIISKYAQKGYSTIIMGDEKHPEVVGLLGYAKGKGHTITSMDQLLALPRFESAVVVAQTTQNTAFFDQIKAWCETHSPHYKIFDTICGSTEKRQAEIRNLAEKNDAIVVVGGKQSGNTKRLAQIASLTGKPVSCIENISQIDYGELSSAESIAITAGASTPNWIINETYREIESHFQQQHPVKAVLCLIRDFLLKTNIMAATGAGFLTYACSKLQGIAHDLDHALIAMLYVLSMQILNNLFTIKSDKYNHPQRAVFYEKNQRFLCVFAVLSGAAGLYLSFISGMLSFFILLFMSLLGLSYNLKIIPFVSKKRQFARIKDIPGSKTVLIVMAWGMVTCLLPAFANQSDWRSVAVVFLFAVGLVFGRTAFFDILAVQGDRITGKETLPILLGEKRSFAIIKYVLIFDSGLLVSACFVDLLLSGAVLLAFIPLAMLLLIQFFKNNSLISGAHREFIIEVALLTTGLLAAVI</sequence>
<feature type="transmembrane region" description="Helical" evidence="10">
    <location>
        <begin position="365"/>
        <end position="383"/>
    </location>
</feature>
<dbReference type="UniPathway" id="UPA00059">
    <property type="reaction ID" value="UER00105"/>
</dbReference>
<feature type="binding site" evidence="9">
    <location>
        <position position="73"/>
    </location>
    <ligand>
        <name>dimethylallyl diphosphate</name>
        <dbReference type="ChEBI" id="CHEBI:57623"/>
    </ligand>
</feature>
<evidence type="ECO:0000256" key="1">
    <source>
        <dbReference type="ARBA" id="ARBA00004141"/>
    </source>
</evidence>
<evidence type="ECO:0000256" key="8">
    <source>
        <dbReference type="ARBA" id="ARBA00023136"/>
    </source>
</evidence>
<comment type="caution">
    <text evidence="9">Lacks conserved residue(s) required for the propagation of feature annotation.</text>
</comment>
<gene>
    <name evidence="9" type="primary">ispH</name>
    <name evidence="11" type="ORF">SAMN04487931_102160</name>
</gene>
<dbReference type="RefSeq" id="WP_092230370.1">
    <property type="nucleotide sequence ID" value="NZ_FNLL01000002.1"/>
</dbReference>
<evidence type="ECO:0000313" key="12">
    <source>
        <dbReference type="Proteomes" id="UP000199608"/>
    </source>
</evidence>
<evidence type="ECO:0000256" key="5">
    <source>
        <dbReference type="ARBA" id="ARBA00022989"/>
    </source>
</evidence>
<feature type="transmembrane region" description="Helical" evidence="10">
    <location>
        <begin position="520"/>
        <end position="541"/>
    </location>
</feature>
<accession>A0A1H2DTD8</accession>
<dbReference type="GO" id="GO:0051745">
    <property type="term" value="F:4-hydroxy-3-methylbut-2-enyl diphosphate reductase activity"/>
    <property type="evidence" value="ECO:0007669"/>
    <property type="project" value="UniProtKB-UniRule"/>
</dbReference>
<comment type="pathway">
    <text evidence="9">Isoprenoid biosynthesis; dimethylallyl diphosphate biosynthesis; dimethylallyl diphosphate from (2E)-4-hydroxy-3-methylbutenyl diphosphate: step 1/1.</text>
</comment>
<dbReference type="GO" id="GO:0016114">
    <property type="term" value="P:terpenoid biosynthetic process"/>
    <property type="evidence" value="ECO:0007669"/>
    <property type="project" value="UniProtKB-UniRule"/>
</dbReference>
<feature type="binding site" evidence="9">
    <location>
        <position position="123"/>
    </location>
    <ligand>
        <name>(2E)-4-hydroxy-3-methylbut-2-enyl diphosphate</name>
        <dbReference type="ChEBI" id="CHEBI:128753"/>
    </ligand>
</feature>
<evidence type="ECO:0000256" key="4">
    <source>
        <dbReference type="ARBA" id="ARBA00022723"/>
    </source>
</evidence>
<dbReference type="EMBL" id="FNLL01000002">
    <property type="protein sequence ID" value="SDT86132.1"/>
    <property type="molecule type" value="Genomic_DNA"/>
</dbReference>
<dbReference type="Proteomes" id="UP000199608">
    <property type="component" value="Unassembled WGS sequence"/>
</dbReference>
<dbReference type="PANTHER" id="PTHR30426:SF0">
    <property type="entry name" value="4-HYDROXY-3-METHYLBUT-2-ENYL DIPHOSPHATE REDUCTASE"/>
    <property type="match status" value="1"/>
</dbReference>
<dbReference type="UniPathway" id="UPA00056">
    <property type="reaction ID" value="UER00097"/>
</dbReference>
<proteinExistence type="inferred from homology"/>
<feature type="binding site" evidence="9">
    <location>
        <position position="217"/>
    </location>
    <ligand>
        <name>(2E)-4-hydroxy-3-methylbut-2-enyl diphosphate</name>
        <dbReference type="ChEBI" id="CHEBI:128753"/>
    </ligand>
</feature>
<keyword evidence="4 9" id="KW-0479">Metal-binding</keyword>
<evidence type="ECO:0000256" key="6">
    <source>
        <dbReference type="ARBA" id="ARBA00023004"/>
    </source>
</evidence>
<feature type="transmembrane region" description="Helical" evidence="10">
    <location>
        <begin position="389"/>
        <end position="407"/>
    </location>
</feature>
<comment type="similarity">
    <text evidence="9">Belongs to the IspH family.</text>
</comment>
<keyword evidence="12" id="KW-1185">Reference proteome</keyword>
<dbReference type="Gene3D" id="3.40.1010.20">
    <property type="entry name" value="4-hydroxy-3-methylbut-2-enyl diphosphate reductase, catalytic domain"/>
    <property type="match status" value="2"/>
</dbReference>
<feature type="binding site" evidence="9">
    <location>
        <position position="261"/>
    </location>
    <ligand>
        <name>isopentenyl diphosphate</name>
        <dbReference type="ChEBI" id="CHEBI:128769"/>
    </ligand>
</feature>
<feature type="binding site" evidence="9">
    <location>
        <position position="73"/>
    </location>
    <ligand>
        <name>(2E)-4-hydroxy-3-methylbut-2-enyl diphosphate</name>
        <dbReference type="ChEBI" id="CHEBI:128753"/>
    </ligand>
</feature>
<dbReference type="Gene3D" id="3.40.50.11270">
    <property type="match status" value="1"/>
</dbReference>
<feature type="binding site" evidence="9">
    <location>
        <position position="219"/>
    </location>
    <ligand>
        <name>dimethylallyl diphosphate</name>
        <dbReference type="ChEBI" id="CHEBI:57623"/>
    </ligand>
</feature>
<feature type="binding site" evidence="9">
    <location>
        <position position="73"/>
    </location>
    <ligand>
        <name>isopentenyl diphosphate</name>
        <dbReference type="ChEBI" id="CHEBI:128769"/>
    </ligand>
</feature>
<feature type="binding site" evidence="9">
    <location>
        <position position="217"/>
    </location>
    <ligand>
        <name>dimethylallyl diphosphate</name>
        <dbReference type="ChEBI" id="CHEBI:57623"/>
    </ligand>
</feature>
<feature type="binding site" evidence="9">
    <location>
        <position position="219"/>
    </location>
    <ligand>
        <name>(2E)-4-hydroxy-3-methylbut-2-enyl diphosphate</name>
        <dbReference type="ChEBI" id="CHEBI:128753"/>
    </ligand>
</feature>
<protein>
    <recommendedName>
        <fullName evidence="9">4-hydroxy-3-methylbut-2-enyl diphosphate reductase</fullName>
        <shortName evidence="9">HMBPP reductase</shortName>
        <ecNumber evidence="9">1.17.7.4</ecNumber>
    </recommendedName>
</protein>
<feature type="binding site" evidence="9">
    <location>
        <position position="161"/>
    </location>
    <ligand>
        <name>(2E)-4-hydroxy-3-methylbut-2-enyl diphosphate</name>
        <dbReference type="ChEBI" id="CHEBI:128753"/>
    </ligand>
</feature>
<comment type="subcellular location">
    <subcellularLocation>
        <location evidence="1">Membrane</location>
        <topology evidence="1">Multi-pass membrane protein</topology>
    </subcellularLocation>
</comment>